<keyword evidence="6 8" id="KW-0067">ATP-binding</keyword>
<sequence>MNVLTPNPYPGLFIVFEGLDGSGESTQADLLSKALKAEFGGSRVWLTKEPSESSVGGAIRDSLQGIYRLSPTALQFMFIADRFIHLTKEKSGIIPRLGRGDLVVNDRYHFSTMSFGSIPADLDDEEEQLVRLHSYGELLVLLNQRIGLVWPDLTFILQVPPKVCVQRIAESRGHVELFEEEMKLTAVWRAYEYLHRCYRDAEVYLLDGERPIEVIAEEVLATVKAHPKFRAVSNLLP</sequence>
<dbReference type="InterPro" id="IPR018094">
    <property type="entry name" value="Thymidylate_kinase"/>
</dbReference>
<protein>
    <recommendedName>
        <fullName evidence="8">Thymidylate kinase</fullName>
        <ecNumber evidence="8">2.7.4.9</ecNumber>
    </recommendedName>
    <alternativeName>
        <fullName evidence="8">dTMP kinase</fullName>
    </alternativeName>
</protein>
<dbReference type="InterPro" id="IPR039430">
    <property type="entry name" value="Thymidylate_kin-like_dom"/>
</dbReference>
<organism evidence="10 11">
    <name type="scientific">candidate division WWE3 bacterium RBG_19FT_COMBO_53_11</name>
    <dbReference type="NCBI Taxonomy" id="1802613"/>
    <lineage>
        <taxon>Bacteria</taxon>
        <taxon>Katanobacteria</taxon>
    </lineage>
</organism>
<dbReference type="InterPro" id="IPR027417">
    <property type="entry name" value="P-loop_NTPase"/>
</dbReference>
<proteinExistence type="inferred from homology"/>
<feature type="domain" description="Thymidylate kinase-like" evidence="9">
    <location>
        <begin position="16"/>
        <end position="218"/>
    </location>
</feature>
<dbReference type="GO" id="GO:0005524">
    <property type="term" value="F:ATP binding"/>
    <property type="evidence" value="ECO:0007669"/>
    <property type="project" value="UniProtKB-UniRule"/>
</dbReference>
<keyword evidence="5 8" id="KW-0418">Kinase</keyword>
<keyword evidence="2 8" id="KW-0808">Transferase</keyword>
<dbReference type="SUPFAM" id="SSF52540">
    <property type="entry name" value="P-loop containing nucleoside triphosphate hydrolases"/>
    <property type="match status" value="1"/>
</dbReference>
<dbReference type="CDD" id="cd01672">
    <property type="entry name" value="TMPK"/>
    <property type="match status" value="1"/>
</dbReference>
<evidence type="ECO:0000256" key="5">
    <source>
        <dbReference type="ARBA" id="ARBA00022777"/>
    </source>
</evidence>
<evidence type="ECO:0000256" key="4">
    <source>
        <dbReference type="ARBA" id="ARBA00022741"/>
    </source>
</evidence>
<comment type="caution">
    <text evidence="8">Lacks conserved residue(s) required for the propagation of feature annotation.</text>
</comment>
<evidence type="ECO:0000313" key="10">
    <source>
        <dbReference type="EMBL" id="OGC44679.1"/>
    </source>
</evidence>
<evidence type="ECO:0000256" key="3">
    <source>
        <dbReference type="ARBA" id="ARBA00022727"/>
    </source>
</evidence>
<dbReference type="PANTHER" id="PTHR10344:SF4">
    <property type="entry name" value="UMP-CMP KINASE 2, MITOCHONDRIAL"/>
    <property type="match status" value="1"/>
</dbReference>
<dbReference type="NCBIfam" id="TIGR00041">
    <property type="entry name" value="DTMP_kinase"/>
    <property type="match status" value="1"/>
</dbReference>
<dbReference type="EC" id="2.7.4.9" evidence="8"/>
<evidence type="ECO:0000256" key="8">
    <source>
        <dbReference type="HAMAP-Rule" id="MF_00165"/>
    </source>
</evidence>
<dbReference type="Pfam" id="PF02223">
    <property type="entry name" value="Thymidylate_kin"/>
    <property type="match status" value="1"/>
</dbReference>
<comment type="caution">
    <text evidence="10">The sequence shown here is derived from an EMBL/GenBank/DDBJ whole genome shotgun (WGS) entry which is preliminary data.</text>
</comment>
<reference evidence="10 11" key="1">
    <citation type="journal article" date="2016" name="Nat. Commun.">
        <title>Thousands of microbial genomes shed light on interconnected biogeochemical processes in an aquifer system.</title>
        <authorList>
            <person name="Anantharaman K."/>
            <person name="Brown C.T."/>
            <person name="Hug L.A."/>
            <person name="Sharon I."/>
            <person name="Castelle C.J."/>
            <person name="Probst A.J."/>
            <person name="Thomas B.C."/>
            <person name="Singh A."/>
            <person name="Wilkins M.J."/>
            <person name="Karaoz U."/>
            <person name="Brodie E.L."/>
            <person name="Williams K.H."/>
            <person name="Hubbard S.S."/>
            <person name="Banfield J.F."/>
        </authorList>
    </citation>
    <scope>NUCLEOTIDE SEQUENCE [LARGE SCALE GENOMIC DNA]</scope>
</reference>
<keyword evidence="4 8" id="KW-0547">Nucleotide-binding</keyword>
<evidence type="ECO:0000256" key="1">
    <source>
        <dbReference type="ARBA" id="ARBA00009776"/>
    </source>
</evidence>
<comment type="catalytic activity">
    <reaction evidence="7 8">
        <text>dTMP + ATP = dTDP + ADP</text>
        <dbReference type="Rhea" id="RHEA:13517"/>
        <dbReference type="ChEBI" id="CHEBI:30616"/>
        <dbReference type="ChEBI" id="CHEBI:58369"/>
        <dbReference type="ChEBI" id="CHEBI:63528"/>
        <dbReference type="ChEBI" id="CHEBI:456216"/>
        <dbReference type="EC" id="2.7.4.9"/>
    </reaction>
</comment>
<comment type="function">
    <text evidence="8">Phosphorylation of dTMP to form dTDP in both de novo and salvage pathways of dTTP synthesis.</text>
</comment>
<dbReference type="STRING" id="1802613.A2V54_00830"/>
<dbReference type="EMBL" id="MEUW01000013">
    <property type="protein sequence ID" value="OGC44679.1"/>
    <property type="molecule type" value="Genomic_DNA"/>
</dbReference>
<dbReference type="GO" id="GO:0005737">
    <property type="term" value="C:cytoplasm"/>
    <property type="evidence" value="ECO:0007669"/>
    <property type="project" value="TreeGrafter"/>
</dbReference>
<evidence type="ECO:0000256" key="6">
    <source>
        <dbReference type="ARBA" id="ARBA00022840"/>
    </source>
</evidence>
<name>A0A1F4UID2_UNCKA</name>
<evidence type="ECO:0000256" key="7">
    <source>
        <dbReference type="ARBA" id="ARBA00048743"/>
    </source>
</evidence>
<dbReference type="GO" id="GO:0006227">
    <property type="term" value="P:dUDP biosynthetic process"/>
    <property type="evidence" value="ECO:0007669"/>
    <property type="project" value="TreeGrafter"/>
</dbReference>
<dbReference type="HAMAP" id="MF_00165">
    <property type="entry name" value="Thymidylate_kinase"/>
    <property type="match status" value="1"/>
</dbReference>
<accession>A0A1F4UID2</accession>
<comment type="similarity">
    <text evidence="1 8">Belongs to the thymidylate kinase family.</text>
</comment>
<evidence type="ECO:0000259" key="9">
    <source>
        <dbReference type="Pfam" id="PF02223"/>
    </source>
</evidence>
<evidence type="ECO:0000256" key="2">
    <source>
        <dbReference type="ARBA" id="ARBA00022679"/>
    </source>
</evidence>
<dbReference type="GO" id="GO:0004798">
    <property type="term" value="F:dTMP kinase activity"/>
    <property type="evidence" value="ECO:0007669"/>
    <property type="project" value="UniProtKB-UniRule"/>
</dbReference>
<keyword evidence="3 8" id="KW-0545">Nucleotide biosynthesis</keyword>
<dbReference type="AlphaFoldDB" id="A0A1F4UID2"/>
<evidence type="ECO:0000313" key="11">
    <source>
        <dbReference type="Proteomes" id="UP000176583"/>
    </source>
</evidence>
<dbReference type="GO" id="GO:0006233">
    <property type="term" value="P:dTDP biosynthetic process"/>
    <property type="evidence" value="ECO:0007669"/>
    <property type="project" value="InterPro"/>
</dbReference>
<dbReference type="Proteomes" id="UP000176583">
    <property type="component" value="Unassembled WGS sequence"/>
</dbReference>
<dbReference type="PANTHER" id="PTHR10344">
    <property type="entry name" value="THYMIDYLATE KINASE"/>
    <property type="match status" value="1"/>
</dbReference>
<dbReference type="GO" id="GO:0006235">
    <property type="term" value="P:dTTP biosynthetic process"/>
    <property type="evidence" value="ECO:0007669"/>
    <property type="project" value="UniProtKB-UniRule"/>
</dbReference>
<dbReference type="Gene3D" id="3.40.50.300">
    <property type="entry name" value="P-loop containing nucleotide triphosphate hydrolases"/>
    <property type="match status" value="1"/>
</dbReference>
<gene>
    <name evidence="8" type="primary">tmk</name>
    <name evidence="10" type="ORF">A2V54_00830</name>
</gene>